<accession>A0A8H6M1A1</accession>
<keyword evidence="1" id="KW-0812">Transmembrane</keyword>
<evidence type="ECO:0000259" key="2">
    <source>
        <dbReference type="Pfam" id="PF20231"/>
    </source>
</evidence>
<keyword evidence="1" id="KW-0472">Membrane</keyword>
<proteinExistence type="predicted"/>
<dbReference type="InterPro" id="IPR046496">
    <property type="entry name" value="DUF6589"/>
</dbReference>
<feature type="domain" description="DUF6589" evidence="2">
    <location>
        <begin position="154"/>
        <end position="357"/>
    </location>
</feature>
<name>A0A8H6M1A1_9AGAR</name>
<evidence type="ECO:0000313" key="3">
    <source>
        <dbReference type="EMBL" id="KAF6748022.1"/>
    </source>
</evidence>
<dbReference type="Pfam" id="PF20231">
    <property type="entry name" value="DUF6589"/>
    <property type="match status" value="1"/>
</dbReference>
<keyword evidence="1" id="KW-1133">Transmembrane helix</keyword>
<comment type="caution">
    <text evidence="3">The sequence shown here is derived from an EMBL/GenBank/DDBJ whole genome shotgun (WGS) entry which is preliminary data.</text>
</comment>
<reference evidence="3 4" key="1">
    <citation type="submission" date="2020-07" db="EMBL/GenBank/DDBJ databases">
        <title>Comparative genomics of pyrophilous fungi reveals a link between fire events and developmental genes.</title>
        <authorList>
            <consortium name="DOE Joint Genome Institute"/>
            <person name="Steindorff A.S."/>
            <person name="Carver A."/>
            <person name="Calhoun S."/>
            <person name="Stillman K."/>
            <person name="Liu H."/>
            <person name="Lipzen A."/>
            <person name="Pangilinan J."/>
            <person name="Labutti K."/>
            <person name="Bruns T.D."/>
            <person name="Grigoriev I.V."/>
        </authorList>
    </citation>
    <scope>NUCLEOTIDE SEQUENCE [LARGE SCALE GENOMIC DNA]</scope>
    <source>
        <strain evidence="3 4">CBS 144469</strain>
    </source>
</reference>
<keyword evidence="4" id="KW-1185">Reference proteome</keyword>
<feature type="non-terminal residue" evidence="3">
    <location>
        <position position="468"/>
    </location>
</feature>
<dbReference type="OrthoDB" id="3207600at2759"/>
<evidence type="ECO:0000256" key="1">
    <source>
        <dbReference type="SAM" id="Phobius"/>
    </source>
</evidence>
<dbReference type="AlphaFoldDB" id="A0A8H6M1A1"/>
<dbReference type="Proteomes" id="UP000521943">
    <property type="component" value="Unassembled WGS sequence"/>
</dbReference>
<sequence>MDQTLILWPYLLGCFQPVLVSISMLTFVRNRATNALPLVLGLFFKIEGTSSRVMKMLSNVGLCVSSRTVERVKESISEDCISRATSLMNSGKLFYTVFDNINLYVRKWQQRITNRNSMIHATNSAVVAIDEEGIDVDEATDLKKKLELRGRRVEATVQDIMPTLADDEFLKKSCQNIIAEFIIRYTPGSERWANRKEMLEQVRKDMPNDRQLPVSKTDTRPLGVFDVNEGSKKGIITLLDQIRERAGMTWKKWSGKLRFLHGDWLSSNNFRLARGDRRDDVNQMERLEYGEELSQLFHFALNATQMIMRTHLGVAVLDPTCLANVKGLLQRIWDVNTANYAAAKSLIRHSLIARALAAKIWDGWATTRAAEYAKSQKDDWAAHDIYFIRDALIFCEFEQAVSYADPGRVLRVLRYWCLMFRGAGQHNYARECAEILLHWKYEVTEATRKALERSWFINRWGKDGRWIA</sequence>
<evidence type="ECO:0000313" key="4">
    <source>
        <dbReference type="Proteomes" id="UP000521943"/>
    </source>
</evidence>
<dbReference type="EMBL" id="JACGCI010000075">
    <property type="protein sequence ID" value="KAF6748022.1"/>
    <property type="molecule type" value="Genomic_DNA"/>
</dbReference>
<organism evidence="3 4">
    <name type="scientific">Ephemerocybe angulata</name>
    <dbReference type="NCBI Taxonomy" id="980116"/>
    <lineage>
        <taxon>Eukaryota</taxon>
        <taxon>Fungi</taxon>
        <taxon>Dikarya</taxon>
        <taxon>Basidiomycota</taxon>
        <taxon>Agaricomycotina</taxon>
        <taxon>Agaricomycetes</taxon>
        <taxon>Agaricomycetidae</taxon>
        <taxon>Agaricales</taxon>
        <taxon>Agaricineae</taxon>
        <taxon>Psathyrellaceae</taxon>
        <taxon>Ephemerocybe</taxon>
    </lineage>
</organism>
<gene>
    <name evidence="3" type="ORF">DFP72DRAFT_1146833</name>
</gene>
<protein>
    <recommendedName>
        <fullName evidence="2">DUF6589 domain-containing protein</fullName>
    </recommendedName>
</protein>
<feature type="transmembrane region" description="Helical" evidence="1">
    <location>
        <begin position="6"/>
        <end position="28"/>
    </location>
</feature>